<proteinExistence type="predicted"/>
<name>A0A0N9MWC9_9EURY</name>
<dbReference type="AlphaFoldDB" id="A0A0N9MWC9"/>
<gene>
    <name evidence="2" type="ORF">HLASA_0960</name>
</gene>
<evidence type="ECO:0000256" key="1">
    <source>
        <dbReference type="SAM" id="Coils"/>
    </source>
</evidence>
<sequence length="464" mass="51906">MSEANWGSGDVLSRKVGNHIQEILPANLQNSENAYFEQDGILRGELLPEDATEGTIHIVGGVGEDTQFKVLVEKTLTLNYVSDEGEPIERTVQLTFYRAESKDLDELAPFEYTVTIREMEREATRTETRIPTIADIATDRYLGREETLAALLLTEIIANKKASSGRNRTERLSHAGSLAQLGSINAAIDNNRFRFGWGLDWETLNDLLGPDAETIISKTSVETTTPERRKAASQKGIDFLADDGILEGDSTAETSGLQSDIDDLLTDTVTNVFEEEDYIISQTRSELFEAREKYTSLVDSFPDEFVESLANQNFGTAKTQVTQKNKYDRMVLAYSFKQLFDGVNDLLAAQDSIEDLSLAVNAFANGIAADDIEMAERGLQNATSAFIQVTQHLMEDGKRTIESIRPLLAFHELVKPFNQRLSETAELTGDELAFYESAVEEMEETAREQHERAEKAREVFYIYT</sequence>
<dbReference type="Proteomes" id="UP000060390">
    <property type="component" value="Chromosome"/>
</dbReference>
<reference evidence="2 3" key="2">
    <citation type="journal article" date="2016" name="Stand. Genomic Sci.">
        <title>Complete genome sequence of 'Halanaeroarchaeum sulfurireducens' M27-SA2, a sulfur-reducing and acetate-oxidizing haloarchaeon from the deep-sea hypersaline anoxic lake Medee.</title>
        <authorList>
            <person name="Messina E."/>
            <person name="Sorokin D.Y."/>
            <person name="Kublanov I.V."/>
            <person name="Toshchakov S."/>
            <person name="Lopatina A."/>
            <person name="Arcadi E."/>
            <person name="Smedile F."/>
            <person name="La Spada G."/>
            <person name="La Cono V."/>
            <person name="Yakimov M.M."/>
        </authorList>
    </citation>
    <scope>NUCLEOTIDE SEQUENCE [LARGE SCALE GENOMIC DNA]</scope>
    <source>
        <strain evidence="2 3">M27-SA2</strain>
    </source>
</reference>
<dbReference type="RefSeq" id="WP_054519641.1">
    <property type="nucleotide sequence ID" value="NZ_CP011564.1"/>
</dbReference>
<organism evidence="2 3">
    <name type="scientific">Halanaeroarchaeum sulfurireducens</name>
    <dbReference type="NCBI Taxonomy" id="1604004"/>
    <lineage>
        <taxon>Archaea</taxon>
        <taxon>Methanobacteriati</taxon>
        <taxon>Methanobacteriota</taxon>
        <taxon>Stenosarchaea group</taxon>
        <taxon>Halobacteria</taxon>
        <taxon>Halobacteriales</taxon>
        <taxon>Halobacteriaceae</taxon>
        <taxon>Halanaeroarchaeum</taxon>
    </lineage>
</organism>
<feature type="coiled-coil region" evidence="1">
    <location>
        <begin position="432"/>
        <end position="459"/>
    </location>
</feature>
<accession>A0A0N9MWC9</accession>
<dbReference type="EMBL" id="CP011564">
    <property type="protein sequence ID" value="ALG81857.1"/>
    <property type="molecule type" value="Genomic_DNA"/>
</dbReference>
<dbReference type="GeneID" id="26010316"/>
<protein>
    <submittedName>
        <fullName evidence="2">Uncharacterized protein</fullName>
    </submittedName>
</protein>
<dbReference type="KEGG" id="hsf:HLASA_0960"/>
<evidence type="ECO:0000313" key="3">
    <source>
        <dbReference type="Proteomes" id="UP000060390"/>
    </source>
</evidence>
<keyword evidence="1" id="KW-0175">Coiled coil</keyword>
<evidence type="ECO:0000313" key="2">
    <source>
        <dbReference type="EMBL" id="ALG81857.1"/>
    </source>
</evidence>
<reference evidence="3" key="1">
    <citation type="submission" date="2015-05" db="EMBL/GenBank/DDBJ databases">
        <title>Complete genome sequence of Halanaeroarchaeum sulfurireducens type strain M27-SA2, a sulfate-reducer haloarchaeon from marine anoxic lake Medee.</title>
        <authorList>
            <person name="Messina E."/>
            <person name="Kublanov I.V."/>
            <person name="Toshchakov S."/>
            <person name="Arcadi E."/>
            <person name="La Spada G."/>
            <person name="La Cono V."/>
            <person name="Yakimov M.M."/>
        </authorList>
    </citation>
    <scope>NUCLEOTIDE SEQUENCE [LARGE SCALE GENOMIC DNA]</scope>
    <source>
        <strain evidence="3">M27-SA2</strain>
    </source>
</reference>